<gene>
    <name evidence="1" type="ORF">Bhyg_12158</name>
</gene>
<reference evidence="1" key="1">
    <citation type="submission" date="2022-07" db="EMBL/GenBank/DDBJ databases">
        <authorList>
            <person name="Trinca V."/>
            <person name="Uliana J.V.C."/>
            <person name="Torres T.T."/>
            <person name="Ward R.J."/>
            <person name="Monesi N."/>
        </authorList>
    </citation>
    <scope>NUCLEOTIDE SEQUENCE</scope>
    <source>
        <strain evidence="1">HSMRA1968</strain>
        <tissue evidence="1">Whole embryos</tissue>
    </source>
</reference>
<dbReference type="AlphaFoldDB" id="A0A9Q0MY81"/>
<sequence length="260" mass="28918">MKDECAVVKEDEMTKEKVPSNVKNLLDTNNVESFTDSLPNSLPDPLFTGEKSVLKPCDDINTSNGEEDNEFINYIASTNDEGFFDIMVTPDIVFQIFTMSLTSVQLNISSRLLSAIPPARASRLDENVARLNARNEGSSQNINSNHDIATIDPPSIELVENSGNSIESSKLIGVINQIDSLIDAKLSRLNESLLKYDQVDEILKRYSTRNQMFPKVFSANSISNPLDWSVSSPIINRRSDSDDLFWVLHSLETNKGGSKI</sequence>
<name>A0A9Q0MY81_9DIPT</name>
<evidence type="ECO:0000313" key="1">
    <source>
        <dbReference type="EMBL" id="KAJ6639414.1"/>
    </source>
</evidence>
<keyword evidence="2" id="KW-1185">Reference proteome</keyword>
<protein>
    <submittedName>
        <fullName evidence="1">Uncharacterized protein</fullName>
    </submittedName>
</protein>
<organism evidence="1 2">
    <name type="scientific">Pseudolycoriella hygida</name>
    <dbReference type="NCBI Taxonomy" id="35572"/>
    <lineage>
        <taxon>Eukaryota</taxon>
        <taxon>Metazoa</taxon>
        <taxon>Ecdysozoa</taxon>
        <taxon>Arthropoda</taxon>
        <taxon>Hexapoda</taxon>
        <taxon>Insecta</taxon>
        <taxon>Pterygota</taxon>
        <taxon>Neoptera</taxon>
        <taxon>Endopterygota</taxon>
        <taxon>Diptera</taxon>
        <taxon>Nematocera</taxon>
        <taxon>Sciaroidea</taxon>
        <taxon>Sciaridae</taxon>
        <taxon>Pseudolycoriella</taxon>
    </lineage>
</organism>
<proteinExistence type="predicted"/>
<evidence type="ECO:0000313" key="2">
    <source>
        <dbReference type="Proteomes" id="UP001151699"/>
    </source>
</evidence>
<comment type="caution">
    <text evidence="1">The sequence shown here is derived from an EMBL/GenBank/DDBJ whole genome shotgun (WGS) entry which is preliminary data.</text>
</comment>
<dbReference type="Proteomes" id="UP001151699">
    <property type="component" value="Chromosome X"/>
</dbReference>
<accession>A0A9Q0MY81</accession>
<dbReference type="EMBL" id="WJQU01000003">
    <property type="protein sequence ID" value="KAJ6639414.1"/>
    <property type="molecule type" value="Genomic_DNA"/>
</dbReference>